<feature type="compositionally biased region" description="Polar residues" evidence="1">
    <location>
        <begin position="42"/>
        <end position="63"/>
    </location>
</feature>
<protein>
    <submittedName>
        <fullName evidence="2">Uncharacterized protein</fullName>
    </submittedName>
</protein>
<proteinExistence type="predicted"/>
<evidence type="ECO:0000256" key="1">
    <source>
        <dbReference type="SAM" id="MobiDB-lite"/>
    </source>
</evidence>
<feature type="region of interest" description="Disordered" evidence="1">
    <location>
        <begin position="182"/>
        <end position="316"/>
    </location>
</feature>
<dbReference type="EMBL" id="LCWF01000105">
    <property type="protein sequence ID" value="KKY19774.1"/>
    <property type="molecule type" value="Genomic_DNA"/>
</dbReference>
<feature type="compositionally biased region" description="Basic and acidic residues" evidence="1">
    <location>
        <begin position="288"/>
        <end position="298"/>
    </location>
</feature>
<gene>
    <name evidence="2" type="ORF">UCRPC4_g04381</name>
</gene>
<feature type="compositionally biased region" description="Low complexity" evidence="1">
    <location>
        <begin position="332"/>
        <end position="341"/>
    </location>
</feature>
<evidence type="ECO:0000313" key="3">
    <source>
        <dbReference type="Proteomes" id="UP000053317"/>
    </source>
</evidence>
<comment type="caution">
    <text evidence="2">The sequence shown here is derived from an EMBL/GenBank/DDBJ whole genome shotgun (WGS) entry which is preliminary data.</text>
</comment>
<feature type="compositionally biased region" description="Basic and acidic residues" evidence="1">
    <location>
        <begin position="187"/>
        <end position="196"/>
    </location>
</feature>
<feature type="compositionally biased region" description="Polar residues" evidence="1">
    <location>
        <begin position="230"/>
        <end position="241"/>
    </location>
</feature>
<accession>A0A0G2EB99</accession>
<evidence type="ECO:0000313" key="2">
    <source>
        <dbReference type="EMBL" id="KKY19774.1"/>
    </source>
</evidence>
<feature type="compositionally biased region" description="Basic and acidic residues" evidence="1">
    <location>
        <begin position="65"/>
        <end position="74"/>
    </location>
</feature>
<name>A0A0G2EB99_PHACM</name>
<feature type="region of interest" description="Disordered" evidence="1">
    <location>
        <begin position="332"/>
        <end position="398"/>
    </location>
</feature>
<reference evidence="2 3" key="2">
    <citation type="submission" date="2015-05" db="EMBL/GenBank/DDBJ databases">
        <authorList>
            <person name="Morales-Cruz A."/>
            <person name="Amrine K.C."/>
            <person name="Cantu D."/>
        </authorList>
    </citation>
    <scope>NUCLEOTIDE SEQUENCE [LARGE SCALE GENOMIC DNA]</scope>
    <source>
        <strain evidence="2">UCRPC4</strain>
    </source>
</reference>
<feature type="compositionally biased region" description="Low complexity" evidence="1">
    <location>
        <begin position="1"/>
        <end position="12"/>
    </location>
</feature>
<feature type="region of interest" description="Disordered" evidence="1">
    <location>
        <begin position="1"/>
        <end position="74"/>
    </location>
</feature>
<feature type="compositionally biased region" description="Basic and acidic residues" evidence="1">
    <location>
        <begin position="374"/>
        <end position="392"/>
    </location>
</feature>
<feature type="compositionally biased region" description="Polar residues" evidence="1">
    <location>
        <begin position="299"/>
        <end position="313"/>
    </location>
</feature>
<organism evidence="2 3">
    <name type="scientific">Phaeomoniella chlamydospora</name>
    <name type="common">Phaeoacremonium chlamydosporum</name>
    <dbReference type="NCBI Taxonomy" id="158046"/>
    <lineage>
        <taxon>Eukaryota</taxon>
        <taxon>Fungi</taxon>
        <taxon>Dikarya</taxon>
        <taxon>Ascomycota</taxon>
        <taxon>Pezizomycotina</taxon>
        <taxon>Eurotiomycetes</taxon>
        <taxon>Chaetothyriomycetidae</taxon>
        <taxon>Phaeomoniellales</taxon>
        <taxon>Phaeomoniellaceae</taxon>
        <taxon>Phaeomoniella</taxon>
    </lineage>
</organism>
<sequence length="398" mass="44083">MTDSVPAVTPVAGPGGPDAGNSSSENPPRGSQIRPPMEWMQRHQSTAIGSGSDSTLRPSSPSNEGGEKVASHTYRERLGPLGRCEQAVNTRIEQVTWKDFILERLSKARYTAEKHRQAAELAERRQILMVKSVGAAGAEVFEETNAQRRAEHEIEVLLMKLHQYGSASEVKNTNKARASEGFNVGDARGRTNERLPPRGTPRLLDPESHFDERRISITQRPDDFVVKPLSSGNDVRSTRPQAQGRPFQMSYESMGYHSRTPSGSSTSLNDSVSGPSPDVRNISSTRPMHIDPEDRDTTVETQTSAGRFLSTSDYEPYGSSLAGRGWRFVHCRGSPSRSPSPRRSDPSTVRLDAPRPPAELSAPSRKRNRQCLDTADREPSRHVRFAGERQEPRDDDDF</sequence>
<reference evidence="2 3" key="1">
    <citation type="submission" date="2015-05" db="EMBL/GenBank/DDBJ databases">
        <title>Distinctive expansion of gene families associated with plant cell wall degradation and secondary metabolism in the genomes of grapevine trunk pathogens.</title>
        <authorList>
            <person name="Lawrence D.P."/>
            <person name="Travadon R."/>
            <person name="Rolshausen P.E."/>
            <person name="Baumgartner K."/>
        </authorList>
    </citation>
    <scope>NUCLEOTIDE SEQUENCE [LARGE SCALE GENOMIC DNA]</scope>
    <source>
        <strain evidence="2">UCRPC4</strain>
    </source>
</reference>
<dbReference type="Proteomes" id="UP000053317">
    <property type="component" value="Unassembled WGS sequence"/>
</dbReference>
<feature type="compositionally biased region" description="Basic and acidic residues" evidence="1">
    <location>
        <begin position="204"/>
        <end position="225"/>
    </location>
</feature>
<feature type="compositionally biased region" description="Polar residues" evidence="1">
    <location>
        <begin position="259"/>
        <end position="274"/>
    </location>
</feature>
<dbReference type="AlphaFoldDB" id="A0A0G2EB99"/>
<keyword evidence="3" id="KW-1185">Reference proteome</keyword>